<evidence type="ECO:0000256" key="2">
    <source>
        <dbReference type="SAM" id="MobiDB-lite"/>
    </source>
</evidence>
<dbReference type="EMBL" id="LAVV01007250">
    <property type="protein sequence ID" value="KNZ56577.1"/>
    <property type="molecule type" value="Genomic_DNA"/>
</dbReference>
<dbReference type="Proteomes" id="UP000037035">
    <property type="component" value="Unassembled WGS sequence"/>
</dbReference>
<dbReference type="GO" id="GO:0016491">
    <property type="term" value="F:oxidoreductase activity"/>
    <property type="evidence" value="ECO:0007669"/>
    <property type="project" value="UniProtKB-KW"/>
</dbReference>
<dbReference type="VEuPathDB" id="FungiDB:VP01_2372g3"/>
<sequence>MGLTVISVDQLKKLPLAEVAPYWACSAARGSNGNPDVFMFDHSFHKLDLRLVPRVIAPREAEEAQQIIRRSRLKQNTNQSEQPRTGDSDGRIAIVTGGSTGTGYYISLELARKGAKVYLVCRNEERAQRAIRSLREEVPSGCFDYIHFDLTRLRTCKDAAETFLKRETRLDILINNAAVRRCSSYCLSENGVEIQGCNAVGHFALTGRLLHLMKRTAQSAPGQHVRIVNITSATHKLCSEPDFSDLQGLNQRRCSALERHGNSMLSHPGFVSDQVLHNSKKLREMTMLVIPHKGPKSLIVEAKDAAFTPLYAAIASEVETLQLGGCYLVPPGRPATPHPNAQDPTGKVGRKFWNTCLKLVYDPQGLAQRSQKSRCGAVLDPQKLKQDHHSICS</sequence>
<dbReference type="OrthoDB" id="191139at2759"/>
<organism evidence="3 4">
    <name type="scientific">Puccinia sorghi</name>
    <dbReference type="NCBI Taxonomy" id="27349"/>
    <lineage>
        <taxon>Eukaryota</taxon>
        <taxon>Fungi</taxon>
        <taxon>Dikarya</taxon>
        <taxon>Basidiomycota</taxon>
        <taxon>Pucciniomycotina</taxon>
        <taxon>Pucciniomycetes</taxon>
        <taxon>Pucciniales</taxon>
        <taxon>Pucciniaceae</taxon>
        <taxon>Puccinia</taxon>
    </lineage>
</organism>
<keyword evidence="4" id="KW-1185">Reference proteome</keyword>
<dbReference type="PANTHER" id="PTHR43157:SF31">
    <property type="entry name" value="PHOSPHATIDYLINOSITOL-GLYCAN BIOSYNTHESIS CLASS F PROTEIN"/>
    <property type="match status" value="1"/>
</dbReference>
<dbReference type="InterPro" id="IPR002347">
    <property type="entry name" value="SDR_fam"/>
</dbReference>
<gene>
    <name evidence="3" type="ORF">VP01_2372g3</name>
</gene>
<feature type="region of interest" description="Disordered" evidence="2">
    <location>
        <begin position="68"/>
        <end position="92"/>
    </location>
</feature>
<dbReference type="STRING" id="27349.A0A0L6V7S0"/>
<reference evidence="3 4" key="1">
    <citation type="submission" date="2015-08" db="EMBL/GenBank/DDBJ databases">
        <title>Next Generation Sequencing and Analysis of the Genome of Puccinia sorghi L Schw, the Causal Agent of Maize Common Rust.</title>
        <authorList>
            <person name="Rochi L."/>
            <person name="Burguener G."/>
            <person name="Darino M."/>
            <person name="Turjanski A."/>
            <person name="Kreff E."/>
            <person name="Dieguez M.J."/>
            <person name="Sacco F."/>
        </authorList>
    </citation>
    <scope>NUCLEOTIDE SEQUENCE [LARGE SCALE GENOMIC DNA]</scope>
    <source>
        <strain evidence="3 4">RO10H11247</strain>
    </source>
</reference>
<keyword evidence="1" id="KW-0560">Oxidoreductase</keyword>
<comment type="caution">
    <text evidence="3">The sequence shown here is derived from an EMBL/GenBank/DDBJ whole genome shotgun (WGS) entry which is preliminary data.</text>
</comment>
<evidence type="ECO:0000313" key="3">
    <source>
        <dbReference type="EMBL" id="KNZ56577.1"/>
    </source>
</evidence>
<evidence type="ECO:0000256" key="1">
    <source>
        <dbReference type="ARBA" id="ARBA00023002"/>
    </source>
</evidence>
<evidence type="ECO:0000313" key="4">
    <source>
        <dbReference type="Proteomes" id="UP000037035"/>
    </source>
</evidence>
<name>A0A0L6V7S0_9BASI</name>
<dbReference type="PANTHER" id="PTHR43157">
    <property type="entry name" value="PHOSPHATIDYLINOSITOL-GLYCAN BIOSYNTHESIS CLASS F PROTEIN-RELATED"/>
    <property type="match status" value="1"/>
</dbReference>
<dbReference type="Gene3D" id="3.40.50.720">
    <property type="entry name" value="NAD(P)-binding Rossmann-like Domain"/>
    <property type="match status" value="1"/>
</dbReference>
<dbReference type="PRINTS" id="PR00081">
    <property type="entry name" value="GDHRDH"/>
</dbReference>
<accession>A0A0L6V7S0</accession>
<feature type="compositionally biased region" description="Polar residues" evidence="2">
    <location>
        <begin position="74"/>
        <end position="83"/>
    </location>
</feature>
<protein>
    <submittedName>
        <fullName evidence="3">Uncharacterized protein</fullName>
    </submittedName>
</protein>
<dbReference type="InterPro" id="IPR036291">
    <property type="entry name" value="NAD(P)-bd_dom_sf"/>
</dbReference>
<dbReference type="AlphaFoldDB" id="A0A0L6V7S0"/>
<dbReference type="SUPFAM" id="SSF51735">
    <property type="entry name" value="NAD(P)-binding Rossmann-fold domains"/>
    <property type="match status" value="1"/>
</dbReference>
<dbReference type="Pfam" id="PF00106">
    <property type="entry name" value="adh_short"/>
    <property type="match status" value="1"/>
</dbReference>
<proteinExistence type="predicted"/>